<evidence type="ECO:0000256" key="2">
    <source>
        <dbReference type="ARBA" id="ARBA00009692"/>
    </source>
</evidence>
<dbReference type="PROSITE" id="PS00758">
    <property type="entry name" value="ARGE_DAPE_CPG2_1"/>
    <property type="match status" value="1"/>
</dbReference>
<dbReference type="Gene3D" id="3.30.70.360">
    <property type="match status" value="1"/>
</dbReference>
<comment type="catalytic activity">
    <reaction evidence="1 9">
        <text>Release of the N-terminal residue from a tripeptide.</text>
        <dbReference type="EC" id="3.4.11.4"/>
    </reaction>
</comment>
<sequence>MQSVIERFIRYIKIDTQSIHKSTTYPSTAKQLNLARLLVDELQELGLKDAAMDGFGYVTATLPANIDRTGVPVIGFLAHMDTSPDLSGTNVNPQFIEDYDGGVITLNAEKGILMDPEEFPDLKKYIGKTLITTDGTTLLGADDKAGIAEIMAAVEYLLEHPEIPHGTIKIGFTPDEEVGAGVDHFDVEAFGADFAYTIDGGEIGQVQYENFNAAGAELTIHGRNVHPGTSKLKMRNALLIGMELNELLPVFERPEHTEKYEGFYHLFQFGGSVEEASMTYIIRDHDRARFEQKKTLLGKAVDYINAKYGEKIIDLKLVDQYYNMRQQVEPHPQIMDIAIRAIQAVGLTPIVDPVRGGTDGSRLSYMGLPTPNLFTGGHYAHGKYEFIPTFAMEKAVEVLVKIAELAATE</sequence>
<dbReference type="GO" id="GO:0008270">
    <property type="term" value="F:zinc ion binding"/>
    <property type="evidence" value="ECO:0007669"/>
    <property type="project" value="UniProtKB-UniRule"/>
</dbReference>
<dbReference type="GO" id="GO:0008237">
    <property type="term" value="F:metallopeptidase activity"/>
    <property type="evidence" value="ECO:0007669"/>
    <property type="project" value="UniProtKB-KW"/>
</dbReference>
<dbReference type="InterPro" id="IPR010161">
    <property type="entry name" value="Peptidase_M20B"/>
</dbReference>
<keyword evidence="14" id="KW-1185">Reference proteome</keyword>
<feature type="binding site" evidence="9 11">
    <location>
        <position position="79"/>
    </location>
    <ligand>
        <name>Zn(2+)</name>
        <dbReference type="ChEBI" id="CHEBI:29105"/>
        <label>1</label>
    </ligand>
</feature>
<dbReference type="InterPro" id="IPR011650">
    <property type="entry name" value="Peptidase_M20_dimer"/>
</dbReference>
<dbReference type="HAMAP" id="MF_00550">
    <property type="entry name" value="Aminopeptidase_M20"/>
    <property type="match status" value="1"/>
</dbReference>
<keyword evidence="4 9" id="KW-0645">Protease</keyword>
<dbReference type="Proteomes" id="UP000195514">
    <property type="component" value="Chromosome I"/>
</dbReference>
<comment type="cofactor">
    <cofactor evidence="9 11">
        <name>Zn(2+)</name>
        <dbReference type="ChEBI" id="CHEBI:29105"/>
    </cofactor>
    <text evidence="9 11">Binds 2 Zn(2+) ions per subunit.</text>
</comment>
<feature type="binding site" evidence="9 11">
    <location>
        <position position="142"/>
    </location>
    <ligand>
        <name>Zn(2+)</name>
        <dbReference type="ChEBI" id="CHEBI:29105"/>
        <label>1</label>
    </ligand>
</feature>
<dbReference type="SUPFAM" id="SSF55031">
    <property type="entry name" value="Bacterial exopeptidase dimerisation domain"/>
    <property type="match status" value="1"/>
</dbReference>
<evidence type="ECO:0000313" key="13">
    <source>
        <dbReference type="EMBL" id="SMX53552.1"/>
    </source>
</evidence>
<reference evidence="14" key="1">
    <citation type="submission" date="2017-05" db="EMBL/GenBank/DDBJ databases">
        <authorList>
            <person name="Kirkegaard R."/>
            <person name="Mcilroy J S."/>
        </authorList>
    </citation>
    <scope>NUCLEOTIDE SEQUENCE [LARGE SCALE GENOMIC DNA]</scope>
</reference>
<dbReference type="RefSeq" id="WP_087861478.1">
    <property type="nucleotide sequence ID" value="NZ_LT859958.1"/>
</dbReference>
<protein>
    <recommendedName>
        <fullName evidence="9">Peptidase T</fullName>
        <ecNumber evidence="9">3.4.11.4</ecNumber>
    </recommendedName>
    <alternativeName>
        <fullName evidence="9">Aminotripeptidase</fullName>
        <shortName evidence="9">Tripeptidase</shortName>
    </alternativeName>
    <alternativeName>
        <fullName evidence="9">Tripeptide aminopeptidase</fullName>
    </alternativeName>
</protein>
<keyword evidence="6 9" id="KW-0378">Hydrolase</keyword>
<evidence type="ECO:0000256" key="8">
    <source>
        <dbReference type="ARBA" id="ARBA00023049"/>
    </source>
</evidence>
<comment type="similarity">
    <text evidence="2 9">Belongs to the peptidase M20B family.</text>
</comment>
<feature type="domain" description="Peptidase M20 dimerisation" evidence="12">
    <location>
        <begin position="208"/>
        <end position="310"/>
    </location>
</feature>
<dbReference type="CDD" id="cd03892">
    <property type="entry name" value="M20_peptT"/>
    <property type="match status" value="1"/>
</dbReference>
<name>A0A1Y6K1I6_9CHLR</name>
<dbReference type="GO" id="GO:0043171">
    <property type="term" value="P:peptide catabolic process"/>
    <property type="evidence" value="ECO:0007669"/>
    <property type="project" value="UniProtKB-UniRule"/>
</dbReference>
<dbReference type="GO" id="GO:0045148">
    <property type="term" value="F:tripeptide aminopeptidase activity"/>
    <property type="evidence" value="ECO:0007669"/>
    <property type="project" value="UniProtKB-UniRule"/>
</dbReference>
<comment type="subcellular location">
    <subcellularLocation>
        <location evidence="9">Cytoplasm</location>
    </subcellularLocation>
</comment>
<dbReference type="GO" id="GO:0005829">
    <property type="term" value="C:cytosol"/>
    <property type="evidence" value="ECO:0007669"/>
    <property type="project" value="TreeGrafter"/>
</dbReference>
<feature type="binding site" evidence="9 11">
    <location>
        <position position="381"/>
    </location>
    <ligand>
        <name>Zn(2+)</name>
        <dbReference type="ChEBI" id="CHEBI:29105"/>
        <label>2</label>
    </ligand>
</feature>
<dbReference type="Pfam" id="PF01546">
    <property type="entry name" value="Peptidase_M20"/>
    <property type="match status" value="1"/>
</dbReference>
<organism evidence="13 14">
    <name type="scientific">Candidatus Brevifilum fermentans</name>
    <dbReference type="NCBI Taxonomy" id="1986204"/>
    <lineage>
        <taxon>Bacteria</taxon>
        <taxon>Bacillati</taxon>
        <taxon>Chloroflexota</taxon>
        <taxon>Anaerolineae</taxon>
        <taxon>Anaerolineales</taxon>
        <taxon>Anaerolineaceae</taxon>
        <taxon>Candidatus Brevifilum</taxon>
    </lineage>
</organism>
<evidence type="ECO:0000256" key="5">
    <source>
        <dbReference type="ARBA" id="ARBA00022723"/>
    </source>
</evidence>
<keyword evidence="8 9" id="KW-0482">Metalloprotease</keyword>
<evidence type="ECO:0000256" key="7">
    <source>
        <dbReference type="ARBA" id="ARBA00022833"/>
    </source>
</evidence>
<evidence type="ECO:0000256" key="10">
    <source>
        <dbReference type="PIRSR" id="PIRSR037215-1"/>
    </source>
</evidence>
<dbReference type="KEGG" id="abat:CFX1CAM_0486"/>
<keyword evidence="5 9" id="KW-0479">Metal-binding</keyword>
<feature type="binding site" evidence="9 11">
    <location>
        <position position="142"/>
    </location>
    <ligand>
        <name>Zn(2+)</name>
        <dbReference type="ChEBI" id="CHEBI:29105"/>
        <label>2</label>
    </ligand>
</feature>
<evidence type="ECO:0000259" key="12">
    <source>
        <dbReference type="Pfam" id="PF07687"/>
    </source>
</evidence>
<dbReference type="SUPFAM" id="SSF53187">
    <property type="entry name" value="Zn-dependent exopeptidases"/>
    <property type="match status" value="1"/>
</dbReference>
<evidence type="ECO:0000313" key="14">
    <source>
        <dbReference type="Proteomes" id="UP000195514"/>
    </source>
</evidence>
<dbReference type="EMBL" id="LT859958">
    <property type="protein sequence ID" value="SMX53552.1"/>
    <property type="molecule type" value="Genomic_DNA"/>
</dbReference>
<dbReference type="PROSITE" id="PS00759">
    <property type="entry name" value="ARGE_DAPE_CPG2_2"/>
    <property type="match status" value="1"/>
</dbReference>
<evidence type="ECO:0000256" key="4">
    <source>
        <dbReference type="ARBA" id="ARBA00022670"/>
    </source>
</evidence>
<comment type="function">
    <text evidence="9">Cleaves the N-terminal amino acid of tripeptides.</text>
</comment>
<dbReference type="NCBIfam" id="NF003976">
    <property type="entry name" value="PRK05469.1"/>
    <property type="match status" value="1"/>
</dbReference>
<dbReference type="Pfam" id="PF07687">
    <property type="entry name" value="M20_dimer"/>
    <property type="match status" value="1"/>
</dbReference>
<dbReference type="NCBIfam" id="NF009920">
    <property type="entry name" value="PRK13381.1"/>
    <property type="match status" value="1"/>
</dbReference>
<feature type="active site" evidence="9 10">
    <location>
        <position position="81"/>
    </location>
</feature>
<dbReference type="InterPro" id="IPR001261">
    <property type="entry name" value="ArgE/DapE_CS"/>
</dbReference>
<feature type="binding site" evidence="9 11">
    <location>
        <position position="177"/>
    </location>
    <ligand>
        <name>Zn(2+)</name>
        <dbReference type="ChEBI" id="CHEBI:29105"/>
        <label>2</label>
    </ligand>
</feature>
<dbReference type="AlphaFoldDB" id="A0A1Y6K1I6"/>
<dbReference type="PANTHER" id="PTHR42994:SF1">
    <property type="entry name" value="PEPTIDASE T"/>
    <property type="match status" value="1"/>
</dbReference>
<feature type="active site" description="Proton acceptor" evidence="9 10">
    <location>
        <position position="176"/>
    </location>
</feature>
<gene>
    <name evidence="9 13" type="primary">pepT</name>
    <name evidence="13" type="ORF">CFX1CAM_0486</name>
</gene>
<evidence type="ECO:0000256" key="3">
    <source>
        <dbReference type="ARBA" id="ARBA00022438"/>
    </source>
</evidence>
<proteinExistence type="inferred from homology"/>
<dbReference type="NCBIfam" id="TIGR01882">
    <property type="entry name" value="peptidase-T"/>
    <property type="match status" value="1"/>
</dbReference>
<dbReference type="GO" id="GO:0006508">
    <property type="term" value="P:proteolysis"/>
    <property type="evidence" value="ECO:0007669"/>
    <property type="project" value="UniProtKB-UniRule"/>
</dbReference>
<keyword evidence="3 9" id="KW-0031">Aminopeptidase</keyword>
<dbReference type="InterPro" id="IPR002933">
    <property type="entry name" value="Peptidase_M20"/>
</dbReference>
<dbReference type="EC" id="3.4.11.4" evidence="9"/>
<keyword evidence="9" id="KW-0963">Cytoplasm</keyword>
<dbReference type="InterPro" id="IPR036264">
    <property type="entry name" value="Bact_exopeptidase_dim_dom"/>
</dbReference>
<dbReference type="OrthoDB" id="9804934at2"/>
<evidence type="ECO:0000256" key="9">
    <source>
        <dbReference type="HAMAP-Rule" id="MF_00550"/>
    </source>
</evidence>
<evidence type="ECO:0000256" key="6">
    <source>
        <dbReference type="ARBA" id="ARBA00022801"/>
    </source>
</evidence>
<evidence type="ECO:0000256" key="1">
    <source>
        <dbReference type="ARBA" id="ARBA00000870"/>
    </source>
</evidence>
<evidence type="ECO:0000256" key="11">
    <source>
        <dbReference type="PIRSR" id="PIRSR037215-2"/>
    </source>
</evidence>
<accession>A0A1Y6K1I6</accession>
<feature type="binding site" evidence="9 11">
    <location>
        <position position="199"/>
    </location>
    <ligand>
        <name>Zn(2+)</name>
        <dbReference type="ChEBI" id="CHEBI:29105"/>
        <label>1</label>
    </ligand>
</feature>
<dbReference type="Gene3D" id="3.40.630.10">
    <property type="entry name" value="Zn peptidases"/>
    <property type="match status" value="1"/>
</dbReference>
<dbReference type="PIRSF" id="PIRSF037215">
    <property type="entry name" value="Peptidase_M20B"/>
    <property type="match status" value="1"/>
</dbReference>
<dbReference type="PANTHER" id="PTHR42994">
    <property type="entry name" value="PEPTIDASE T"/>
    <property type="match status" value="1"/>
</dbReference>
<keyword evidence="7 9" id="KW-0862">Zinc</keyword>